<keyword evidence="1" id="KW-0325">Glycoprotein</keyword>
<dbReference type="EMBL" id="JAYDYQ010002688">
    <property type="protein sequence ID" value="KAK4477533.1"/>
    <property type="molecule type" value="Genomic_DNA"/>
</dbReference>
<feature type="domain" description="Wall-associated receptor kinase C-terminal" evidence="2">
    <location>
        <begin position="33"/>
        <end position="101"/>
    </location>
</feature>
<proteinExistence type="predicted"/>
<protein>
    <recommendedName>
        <fullName evidence="2">Wall-associated receptor kinase C-terminal domain-containing protein</fullName>
    </recommendedName>
</protein>
<keyword evidence="4" id="KW-1185">Reference proteome</keyword>
<organism evidence="3 4">
    <name type="scientific">Penstemon davidsonii</name>
    <dbReference type="NCBI Taxonomy" id="160366"/>
    <lineage>
        <taxon>Eukaryota</taxon>
        <taxon>Viridiplantae</taxon>
        <taxon>Streptophyta</taxon>
        <taxon>Embryophyta</taxon>
        <taxon>Tracheophyta</taxon>
        <taxon>Spermatophyta</taxon>
        <taxon>Magnoliopsida</taxon>
        <taxon>eudicotyledons</taxon>
        <taxon>Gunneridae</taxon>
        <taxon>Pentapetalae</taxon>
        <taxon>asterids</taxon>
        <taxon>lamiids</taxon>
        <taxon>Lamiales</taxon>
        <taxon>Plantaginaceae</taxon>
        <taxon>Cheloneae</taxon>
        <taxon>Penstemon</taxon>
    </lineage>
</organism>
<evidence type="ECO:0000259" key="2">
    <source>
        <dbReference type="Pfam" id="PF14380"/>
    </source>
</evidence>
<dbReference type="InterPro" id="IPR032872">
    <property type="entry name" value="WAK_assoc_C"/>
</dbReference>
<sequence>MGNCSGNLSSVNRFGNTVICNGTNRPVAIFGDDENLRNAMENCATHVVAPVEGGGNIFVALRRGIVLSYTSGRDCGVCEISGGKCGFDADSFSFRCFCHDGPYPTLCLPMSNDILFKLGLNFIELEIWCLSFGLIVKRTELKRAFIERAQAEYRVA</sequence>
<name>A0ABR0CMR9_9LAMI</name>
<evidence type="ECO:0000313" key="4">
    <source>
        <dbReference type="Proteomes" id="UP001291926"/>
    </source>
</evidence>
<gene>
    <name evidence="3" type="ORF">RD792_016762</name>
</gene>
<dbReference type="Pfam" id="PF14380">
    <property type="entry name" value="WAK_assoc"/>
    <property type="match status" value="1"/>
</dbReference>
<evidence type="ECO:0000256" key="1">
    <source>
        <dbReference type="ARBA" id="ARBA00023180"/>
    </source>
</evidence>
<accession>A0ABR0CMR9</accession>
<reference evidence="3 4" key="1">
    <citation type="journal article" date="2023" name="bioRxiv">
        <title>Genome report: Whole genome sequence and annotation of Penstemon davidsonii.</title>
        <authorList>
            <person name="Ostevik K.L."/>
            <person name="Alabady M."/>
            <person name="Zhang M."/>
            <person name="Rausher M.D."/>
        </authorList>
    </citation>
    <scope>NUCLEOTIDE SEQUENCE [LARGE SCALE GENOMIC DNA]</scope>
    <source>
        <strain evidence="3">DNT005</strain>
        <tissue evidence="3">Whole leaf</tissue>
    </source>
</reference>
<dbReference type="Proteomes" id="UP001291926">
    <property type="component" value="Unassembled WGS sequence"/>
</dbReference>
<evidence type="ECO:0000313" key="3">
    <source>
        <dbReference type="EMBL" id="KAK4477533.1"/>
    </source>
</evidence>
<comment type="caution">
    <text evidence="3">The sequence shown here is derived from an EMBL/GenBank/DDBJ whole genome shotgun (WGS) entry which is preliminary data.</text>
</comment>